<dbReference type="NCBIfam" id="TIGR04020">
    <property type="entry name" value="seco_metab_LLM"/>
    <property type="match status" value="1"/>
</dbReference>
<gene>
    <name evidence="3" type="ORF">CP978_29030</name>
    <name evidence="2" type="ORF">SNOD_28755</name>
</gene>
<evidence type="ECO:0000313" key="2">
    <source>
        <dbReference type="EMBL" id="AJE43567.1"/>
    </source>
</evidence>
<dbReference type="HOGENOM" id="CLU_027853_3_5_11"/>
<dbReference type="AlphaFoldDB" id="A0A0B5DTV2"/>
<keyword evidence="2" id="KW-0560">Oxidoreductase</keyword>
<dbReference type="GO" id="GO:0005829">
    <property type="term" value="C:cytosol"/>
    <property type="evidence" value="ECO:0007669"/>
    <property type="project" value="TreeGrafter"/>
</dbReference>
<dbReference type="EMBL" id="CP009313">
    <property type="protein sequence ID" value="AJE43567.1"/>
    <property type="molecule type" value="Genomic_DNA"/>
</dbReference>
<dbReference type="GO" id="GO:0016705">
    <property type="term" value="F:oxidoreductase activity, acting on paired donors, with incorporation or reduction of molecular oxygen"/>
    <property type="evidence" value="ECO:0007669"/>
    <property type="project" value="InterPro"/>
</dbReference>
<reference evidence="3 5" key="3">
    <citation type="submission" date="2017-09" db="EMBL/GenBank/DDBJ databases">
        <title>Streptomyces genome completion.</title>
        <authorList>
            <person name="Lee N."/>
            <person name="Cho B.-K."/>
        </authorList>
    </citation>
    <scope>NUCLEOTIDE SEQUENCE [LARGE SCALE GENOMIC DNA]</scope>
    <source>
        <strain evidence="3 5">ATCC 14899</strain>
    </source>
</reference>
<dbReference type="PANTHER" id="PTHR30137">
    <property type="entry name" value="LUCIFERASE-LIKE MONOOXYGENASE"/>
    <property type="match status" value="1"/>
</dbReference>
<feature type="domain" description="Luciferase-like" evidence="1">
    <location>
        <begin position="1"/>
        <end position="276"/>
    </location>
</feature>
<dbReference type="RefSeq" id="WP_043445700.1">
    <property type="nucleotide sequence ID" value="NZ_CP009313.1"/>
</dbReference>
<reference evidence="2 4" key="2">
    <citation type="journal article" date="2016" name="Appl. Microbiol. Biotechnol.">
        <title>Exploiting the genome sequence of Streptomyces nodosus for enhanced antibiotic production.</title>
        <authorList>
            <person name="Sweeney P."/>
            <person name="Murphy C.D."/>
            <person name="Caffrey P."/>
        </authorList>
    </citation>
    <scope>NUCLEOTIDE SEQUENCE [LARGE SCALE GENOMIC DNA]</scope>
    <source>
        <strain evidence="2 4">ATCC 14899</strain>
    </source>
</reference>
<dbReference type="SUPFAM" id="SSF51679">
    <property type="entry name" value="Bacterial luciferase-like"/>
    <property type="match status" value="1"/>
</dbReference>
<sequence>MDFGLFYFANDNEDAGDRYRLLIEGAKFADTHDFASVWTPERHFHAFGGLYPNPAVTGAAVAAVTEKVAVRAGSVVAPLHHPVRIAEEWSVVDNLSKGRVGIAFASGWHAADFVLRPEGYPTRRSGLVDSIEAIRGLWRQEPATFVDGAGETVTLTVFPPPVQPELPVWLTSAGNPQTFREAGEMGAGVLTHLLGQGIDVLEKRIGEYRQAFRDHHDETEGDGHVALMLHTFIGTDREKVRQTVREPFSKYLASSFDLVIHAAKAAGANAVALDLNKMSPADIDFLVGQAFDRYFDTSGLFGTVEDGLRMCEALHEIGVDEIACLIDFGVEPDEVLSGLDHLDRLRQAWREREQGR</sequence>
<dbReference type="CDD" id="cd01097">
    <property type="entry name" value="Tetrahydromethanopterin_reductase"/>
    <property type="match status" value="1"/>
</dbReference>
<dbReference type="PANTHER" id="PTHR30137:SF6">
    <property type="entry name" value="LUCIFERASE-LIKE MONOOXYGENASE"/>
    <property type="match status" value="1"/>
</dbReference>
<reference evidence="4" key="1">
    <citation type="submission" date="2014-09" db="EMBL/GenBank/DDBJ databases">
        <title>Sequence of the Streptomyces nodosus genome.</title>
        <authorList>
            <person name="Sweeney P."/>
            <person name="Stephens N."/>
            <person name="Murphy C."/>
            <person name="Caffrey P."/>
        </authorList>
    </citation>
    <scope>NUCLEOTIDE SEQUENCE [LARGE SCALE GENOMIC DNA]</scope>
    <source>
        <strain evidence="4">ATCC 14899</strain>
    </source>
</reference>
<dbReference type="OrthoDB" id="5478077at2"/>
<dbReference type="Proteomes" id="UP000031526">
    <property type="component" value="Chromosome"/>
</dbReference>
<evidence type="ECO:0000313" key="4">
    <source>
        <dbReference type="Proteomes" id="UP000031526"/>
    </source>
</evidence>
<accession>A0A0B5DTV2</accession>
<evidence type="ECO:0000313" key="3">
    <source>
        <dbReference type="EMBL" id="QEV42070.1"/>
    </source>
</evidence>
<protein>
    <submittedName>
        <fullName evidence="3">LLM class flavin-dependent oxidoreductase</fullName>
    </submittedName>
    <submittedName>
        <fullName evidence="2">Monooxygenase</fullName>
    </submittedName>
</protein>
<keyword evidence="2" id="KW-0503">Monooxygenase</keyword>
<dbReference type="InterPro" id="IPR050766">
    <property type="entry name" value="Bact_Lucif_Oxidored"/>
</dbReference>
<dbReference type="InterPro" id="IPR011251">
    <property type="entry name" value="Luciferase-like_dom"/>
</dbReference>
<dbReference type="Proteomes" id="UP000325763">
    <property type="component" value="Chromosome"/>
</dbReference>
<dbReference type="Pfam" id="PF00296">
    <property type="entry name" value="Bac_luciferase"/>
    <property type="match status" value="1"/>
</dbReference>
<dbReference type="EMBL" id="CP023747">
    <property type="protein sequence ID" value="QEV42070.1"/>
    <property type="molecule type" value="Genomic_DNA"/>
</dbReference>
<organism evidence="2 4">
    <name type="scientific">Streptomyces nodosus</name>
    <dbReference type="NCBI Taxonomy" id="40318"/>
    <lineage>
        <taxon>Bacteria</taxon>
        <taxon>Bacillati</taxon>
        <taxon>Actinomycetota</taxon>
        <taxon>Actinomycetes</taxon>
        <taxon>Kitasatosporales</taxon>
        <taxon>Streptomycetaceae</taxon>
        <taxon>Streptomyces</taxon>
    </lineage>
</organism>
<proteinExistence type="predicted"/>
<dbReference type="InterPro" id="IPR036661">
    <property type="entry name" value="Luciferase-like_sf"/>
</dbReference>
<dbReference type="KEGG" id="snq:CP978_29030"/>
<evidence type="ECO:0000313" key="5">
    <source>
        <dbReference type="Proteomes" id="UP000325763"/>
    </source>
</evidence>
<evidence type="ECO:0000259" key="1">
    <source>
        <dbReference type="Pfam" id="PF00296"/>
    </source>
</evidence>
<name>A0A0B5DTV2_9ACTN</name>
<dbReference type="Gene3D" id="3.20.20.30">
    <property type="entry name" value="Luciferase-like domain"/>
    <property type="match status" value="1"/>
</dbReference>
<dbReference type="GO" id="GO:0004497">
    <property type="term" value="F:monooxygenase activity"/>
    <property type="evidence" value="ECO:0007669"/>
    <property type="project" value="UniProtKB-KW"/>
</dbReference>
<dbReference type="STRING" id="40318.SNOD_28755"/>
<keyword evidence="4" id="KW-1185">Reference proteome</keyword>
<dbReference type="InterPro" id="IPR024011">
    <property type="entry name" value="Biosynth_lucif-like_mOase_dom"/>
</dbReference>